<dbReference type="Proteomes" id="UP001172386">
    <property type="component" value="Unassembled WGS sequence"/>
</dbReference>
<reference evidence="1" key="1">
    <citation type="submission" date="2022-10" db="EMBL/GenBank/DDBJ databases">
        <title>Culturing micro-colonial fungi from biological soil crusts in the Mojave desert and describing Neophaeococcomyces mojavensis, and introducing the new genera and species Taxawa tesnikishii.</title>
        <authorList>
            <person name="Kurbessoian T."/>
            <person name="Stajich J.E."/>
        </authorList>
    </citation>
    <scope>NUCLEOTIDE SEQUENCE</scope>
    <source>
        <strain evidence="1">JES_112</strain>
    </source>
</reference>
<gene>
    <name evidence="1" type="ORF">H2198_008860</name>
</gene>
<organism evidence="1 2">
    <name type="scientific">Neophaeococcomyces mojaviensis</name>
    <dbReference type="NCBI Taxonomy" id="3383035"/>
    <lineage>
        <taxon>Eukaryota</taxon>
        <taxon>Fungi</taxon>
        <taxon>Dikarya</taxon>
        <taxon>Ascomycota</taxon>
        <taxon>Pezizomycotina</taxon>
        <taxon>Eurotiomycetes</taxon>
        <taxon>Chaetothyriomycetidae</taxon>
        <taxon>Chaetothyriales</taxon>
        <taxon>Chaetothyriales incertae sedis</taxon>
        <taxon>Neophaeococcomyces</taxon>
    </lineage>
</organism>
<protein>
    <submittedName>
        <fullName evidence="1">Uncharacterized protein</fullName>
    </submittedName>
</protein>
<name>A0ACC2ZWB8_9EURO</name>
<dbReference type="EMBL" id="JAPDRQ010000230">
    <property type="protein sequence ID" value="KAJ9651896.1"/>
    <property type="molecule type" value="Genomic_DNA"/>
</dbReference>
<evidence type="ECO:0000313" key="2">
    <source>
        <dbReference type="Proteomes" id="UP001172386"/>
    </source>
</evidence>
<proteinExistence type="predicted"/>
<comment type="caution">
    <text evidence="1">The sequence shown here is derived from an EMBL/GenBank/DDBJ whole genome shotgun (WGS) entry which is preliminary data.</text>
</comment>
<sequence>MANTHRTKRLRTTDWEVFDLFDREYRLVGNTVPSLFSRISARVKGGLINASAIEFLRSKVRFEQDDENWTVQRYLGGGAYGTAAIWVKTNSGGEVLDELVIKEQREHHKHGLWQRNLEDLPREAVLQQVLNQSRCENIVQLRGFKAYNTPTRRWRFYMEYAPYGNLNILRWRYRAFNRYLPELFLWHLFNSLAQAVEAMEKDALTGDTIGSLQRHKNDFILHLDIKPENIFLGYEETHAERRPEAPWRTGGLVEPLYPSVKMGDFGLAQYSYEGDDQDVPEPAENPRGLLWQGTPGFKAPEQICYDCNWFTPQINHEDKITGKLNVWNIGKVMFDLCCLAQPHEYERNMRAQTEQQFQANGNDTLPDFDQRPFATDKLCKRSPYSKELTDLIGYCMRIRPDDRPTAHQLALDTKAILLRKHSDAESRTPHNVRNRKLYYRGNEINYMTRREKNCDLPNSAYDYLSLLRPENNDPDAPPLDLDPVRLMFHRDERDWGYTSEGDYYRRLIGENLHAKAIEKERYAWQHRLLNGGTVRIENGKIVFLREHDELRRIPIDLTHDSDDDDDDDDDEQQVRSPDVNAHPNQRPGGPQIPNPEQPQYLLKNPHRPTHFPNAKALFCADQRERLRAAGYPYPHIEERAEDLWNNASPTIVRSWNDHFVHYQRRYPLDLMVYEAFDIYHGQRYDQHYLDGFSNADIVNIVLDEWNALTNADREGYVRQHIKNLAPQQYANHRRRGILGEQPTLTEAEIEIQIQNEWAQMDEQRRVQLEYEYAQQLYGNRPVAVAPETSPENVVNIDDIPEHSGSNIHDEARALYDDDRQRSLRAQGLPPSMVDIQLANEWSYASEQIRQKYIQTARDRRGVEQRRMREESFHSAAEMPVELRGSSLEHEHGGKGGGNTANADSKGRKRKRDADPEGGGAEEGQEQS</sequence>
<keyword evidence="2" id="KW-1185">Reference proteome</keyword>
<evidence type="ECO:0000313" key="1">
    <source>
        <dbReference type="EMBL" id="KAJ9651896.1"/>
    </source>
</evidence>
<accession>A0ACC2ZWB8</accession>